<protein>
    <submittedName>
        <fullName evidence="2">Uncharacterized protein</fullName>
    </submittedName>
</protein>
<sequence length="179" mass="21057">MYNERFTIRAREVQTKRFEKKKKGDKNFRSMNVNHPRRERHVVRSSGLRGKTAPTKKGRQTLLSTRLVRQSHSHHFPIPLPLASFSPIPRSNDDQVLRFYIPARQKKNRPDSPTNPPLHTSSSYRSTQQRNPTRHQRSRPNRFNTLRAYRRQHSSRLCTSCSFSFSCSSPKQPKPHNQT</sequence>
<reference evidence="2 3" key="1">
    <citation type="journal article" date="2019" name="Nat. Ecol. Evol.">
        <title>Megaphylogeny resolves global patterns of mushroom evolution.</title>
        <authorList>
            <person name="Varga T."/>
            <person name="Krizsan K."/>
            <person name="Foldi C."/>
            <person name="Dima B."/>
            <person name="Sanchez-Garcia M."/>
            <person name="Sanchez-Ramirez S."/>
            <person name="Szollosi G.J."/>
            <person name="Szarkandi J.G."/>
            <person name="Papp V."/>
            <person name="Albert L."/>
            <person name="Andreopoulos W."/>
            <person name="Angelini C."/>
            <person name="Antonin V."/>
            <person name="Barry K.W."/>
            <person name="Bougher N.L."/>
            <person name="Buchanan P."/>
            <person name="Buyck B."/>
            <person name="Bense V."/>
            <person name="Catcheside P."/>
            <person name="Chovatia M."/>
            <person name="Cooper J."/>
            <person name="Damon W."/>
            <person name="Desjardin D."/>
            <person name="Finy P."/>
            <person name="Geml J."/>
            <person name="Haridas S."/>
            <person name="Hughes K."/>
            <person name="Justo A."/>
            <person name="Karasinski D."/>
            <person name="Kautmanova I."/>
            <person name="Kiss B."/>
            <person name="Kocsube S."/>
            <person name="Kotiranta H."/>
            <person name="LaButti K.M."/>
            <person name="Lechner B.E."/>
            <person name="Liimatainen K."/>
            <person name="Lipzen A."/>
            <person name="Lukacs Z."/>
            <person name="Mihaltcheva S."/>
            <person name="Morgado L.N."/>
            <person name="Niskanen T."/>
            <person name="Noordeloos M.E."/>
            <person name="Ohm R.A."/>
            <person name="Ortiz-Santana B."/>
            <person name="Ovrebo C."/>
            <person name="Racz N."/>
            <person name="Riley R."/>
            <person name="Savchenko A."/>
            <person name="Shiryaev A."/>
            <person name="Soop K."/>
            <person name="Spirin V."/>
            <person name="Szebenyi C."/>
            <person name="Tomsovsky M."/>
            <person name="Tulloss R.E."/>
            <person name="Uehling J."/>
            <person name="Grigoriev I.V."/>
            <person name="Vagvolgyi C."/>
            <person name="Papp T."/>
            <person name="Martin F.M."/>
            <person name="Miettinen O."/>
            <person name="Hibbett D.S."/>
            <person name="Nagy L.G."/>
        </authorList>
    </citation>
    <scope>NUCLEOTIDE SEQUENCE [LARGE SCALE GENOMIC DNA]</scope>
    <source>
        <strain evidence="2 3">CBS 962.96</strain>
    </source>
</reference>
<feature type="region of interest" description="Disordered" evidence="1">
    <location>
        <begin position="17"/>
        <end position="60"/>
    </location>
</feature>
<feature type="compositionally biased region" description="Polar residues" evidence="1">
    <location>
        <begin position="117"/>
        <end position="131"/>
    </location>
</feature>
<keyword evidence="3" id="KW-1185">Reference proteome</keyword>
<evidence type="ECO:0000313" key="3">
    <source>
        <dbReference type="Proteomes" id="UP000297245"/>
    </source>
</evidence>
<organism evidence="2 3">
    <name type="scientific">Dendrothele bispora (strain CBS 962.96)</name>
    <dbReference type="NCBI Taxonomy" id="1314807"/>
    <lineage>
        <taxon>Eukaryota</taxon>
        <taxon>Fungi</taxon>
        <taxon>Dikarya</taxon>
        <taxon>Basidiomycota</taxon>
        <taxon>Agaricomycotina</taxon>
        <taxon>Agaricomycetes</taxon>
        <taxon>Agaricomycetidae</taxon>
        <taxon>Agaricales</taxon>
        <taxon>Agaricales incertae sedis</taxon>
        <taxon>Dendrothele</taxon>
    </lineage>
</organism>
<accession>A0A4S8MCQ9</accession>
<proteinExistence type="predicted"/>
<evidence type="ECO:0000313" key="2">
    <source>
        <dbReference type="EMBL" id="THV00297.1"/>
    </source>
</evidence>
<dbReference type="Proteomes" id="UP000297245">
    <property type="component" value="Unassembled WGS sequence"/>
</dbReference>
<evidence type="ECO:0000256" key="1">
    <source>
        <dbReference type="SAM" id="MobiDB-lite"/>
    </source>
</evidence>
<gene>
    <name evidence="2" type="ORF">K435DRAFT_462222</name>
</gene>
<feature type="region of interest" description="Disordered" evidence="1">
    <location>
        <begin position="103"/>
        <end position="144"/>
    </location>
</feature>
<name>A0A4S8MCQ9_DENBC</name>
<dbReference type="EMBL" id="ML179106">
    <property type="protein sequence ID" value="THV00297.1"/>
    <property type="molecule type" value="Genomic_DNA"/>
</dbReference>
<dbReference type="AlphaFoldDB" id="A0A4S8MCQ9"/>